<name>A0A2M6WTX7_9BACT</name>
<organism evidence="2 3">
    <name type="scientific">Candidatus Falkowbacteria bacterium CG10_big_fil_rev_8_21_14_0_10_37_14</name>
    <dbReference type="NCBI Taxonomy" id="1974561"/>
    <lineage>
        <taxon>Bacteria</taxon>
        <taxon>Candidatus Falkowiibacteriota</taxon>
    </lineage>
</organism>
<evidence type="ECO:0000313" key="3">
    <source>
        <dbReference type="Proteomes" id="UP000228533"/>
    </source>
</evidence>
<dbReference type="EMBL" id="PFAM01000012">
    <property type="protein sequence ID" value="PIT96166.1"/>
    <property type="molecule type" value="Genomic_DNA"/>
</dbReference>
<dbReference type="Gene3D" id="3.30.70.2970">
    <property type="entry name" value="Protein of unknown function (DUF541), domain 2"/>
    <property type="match status" value="1"/>
</dbReference>
<keyword evidence="1" id="KW-0472">Membrane</keyword>
<sequence length="250" mass="26525">MNKIWEPKYLLILVAILAATGISVVSILRDKITNQQYRQITVVGRGTVSYQPDMATVLLGVQVDKSAKPEEALGVLNRKITAIKAGLMKLGIKDEAIDTRNYVLNQQYDYVNGIQQPAGYSANQQLAVKIDNLAVNKDLVNKVVAAASGAGANQISGVSFGVNNLEDLKQQARVLAIADAKNKAVNLSQTAGVSLTGIAGWYENMPVDMNGYVDGKGGMGGSGGIISPIISAGSNEVVMEIGLSYNIKDK</sequence>
<dbReference type="InterPro" id="IPR052022">
    <property type="entry name" value="26kDa_periplasmic_antigen"/>
</dbReference>
<dbReference type="GO" id="GO:0006974">
    <property type="term" value="P:DNA damage response"/>
    <property type="evidence" value="ECO:0007669"/>
    <property type="project" value="TreeGrafter"/>
</dbReference>
<dbReference type="Gene3D" id="3.30.110.170">
    <property type="entry name" value="Protein of unknown function (DUF541), domain 1"/>
    <property type="match status" value="1"/>
</dbReference>
<dbReference type="Proteomes" id="UP000228533">
    <property type="component" value="Unassembled WGS sequence"/>
</dbReference>
<evidence type="ECO:0000256" key="1">
    <source>
        <dbReference type="SAM" id="Phobius"/>
    </source>
</evidence>
<dbReference type="InterPro" id="IPR007497">
    <property type="entry name" value="SIMPL/DUF541"/>
</dbReference>
<feature type="transmembrane region" description="Helical" evidence="1">
    <location>
        <begin position="9"/>
        <end position="28"/>
    </location>
</feature>
<keyword evidence="1" id="KW-0812">Transmembrane</keyword>
<keyword evidence="1" id="KW-1133">Transmembrane helix</keyword>
<proteinExistence type="predicted"/>
<evidence type="ECO:0000313" key="2">
    <source>
        <dbReference type="EMBL" id="PIT96166.1"/>
    </source>
</evidence>
<gene>
    <name evidence="2" type="ORF">COT94_01725</name>
</gene>
<protein>
    <recommendedName>
        <fullName evidence="4">SIMPL domain-containing protein</fullName>
    </recommendedName>
</protein>
<dbReference type="PANTHER" id="PTHR34387">
    <property type="entry name" value="SLR1258 PROTEIN"/>
    <property type="match status" value="1"/>
</dbReference>
<evidence type="ECO:0008006" key="4">
    <source>
        <dbReference type="Google" id="ProtNLM"/>
    </source>
</evidence>
<comment type="caution">
    <text evidence="2">The sequence shown here is derived from an EMBL/GenBank/DDBJ whole genome shotgun (WGS) entry which is preliminary data.</text>
</comment>
<dbReference type="Pfam" id="PF04402">
    <property type="entry name" value="SIMPL"/>
    <property type="match status" value="1"/>
</dbReference>
<dbReference type="PANTHER" id="PTHR34387:SF1">
    <property type="entry name" value="PERIPLASMIC IMMUNOGENIC PROTEIN"/>
    <property type="match status" value="1"/>
</dbReference>
<reference evidence="3" key="1">
    <citation type="submission" date="2017-09" db="EMBL/GenBank/DDBJ databases">
        <title>Depth-based differentiation of microbial function through sediment-hosted aquifers and enrichment of novel symbionts in the deep terrestrial subsurface.</title>
        <authorList>
            <person name="Probst A.J."/>
            <person name="Ladd B."/>
            <person name="Jarett J.K."/>
            <person name="Geller-Mcgrath D.E."/>
            <person name="Sieber C.M.K."/>
            <person name="Emerson J.B."/>
            <person name="Anantharaman K."/>
            <person name="Thomas B.C."/>
            <person name="Malmstrom R."/>
            <person name="Stieglmeier M."/>
            <person name="Klingl A."/>
            <person name="Woyke T."/>
            <person name="Ryan C.M."/>
            <person name="Banfield J.F."/>
        </authorList>
    </citation>
    <scope>NUCLEOTIDE SEQUENCE [LARGE SCALE GENOMIC DNA]</scope>
</reference>
<accession>A0A2M6WTX7</accession>
<dbReference type="AlphaFoldDB" id="A0A2M6WTX7"/>